<dbReference type="PANTHER" id="PTHR34322:SF2">
    <property type="entry name" value="TRANSPOSASE IS200-LIKE DOMAIN-CONTAINING PROTEIN"/>
    <property type="match status" value="1"/>
</dbReference>
<feature type="domain" description="Transposase IS200-like" evidence="1">
    <location>
        <begin position="9"/>
        <end position="123"/>
    </location>
</feature>
<keyword evidence="3" id="KW-1185">Reference proteome</keyword>
<dbReference type="SMART" id="SM01321">
    <property type="entry name" value="Y1_Tnp"/>
    <property type="match status" value="1"/>
</dbReference>
<comment type="caution">
    <text evidence="2">The sequence shown here is derived from an EMBL/GenBank/DDBJ whole genome shotgun (WGS) entry which is preliminary data.</text>
</comment>
<dbReference type="InterPro" id="IPR002686">
    <property type="entry name" value="Transposase_17"/>
</dbReference>
<dbReference type="RefSeq" id="WP_380008887.1">
    <property type="nucleotide sequence ID" value="NZ_JADIKI010000022.1"/>
</dbReference>
<name>A0ABW8IGU6_9GAMM</name>
<evidence type="ECO:0000313" key="3">
    <source>
        <dbReference type="Proteomes" id="UP001620409"/>
    </source>
</evidence>
<dbReference type="SUPFAM" id="SSF143422">
    <property type="entry name" value="Transposase IS200-like"/>
    <property type="match status" value="1"/>
</dbReference>
<evidence type="ECO:0000313" key="2">
    <source>
        <dbReference type="EMBL" id="MFK2854422.1"/>
    </source>
</evidence>
<gene>
    <name evidence="2" type="ORF">ISP18_07450</name>
</gene>
<dbReference type="EMBL" id="JADIKI010000022">
    <property type="protein sequence ID" value="MFK2854422.1"/>
    <property type="molecule type" value="Genomic_DNA"/>
</dbReference>
<dbReference type="Pfam" id="PF01797">
    <property type="entry name" value="Y1_Tnp"/>
    <property type="match status" value="1"/>
</dbReference>
<evidence type="ECO:0000259" key="1">
    <source>
        <dbReference type="SMART" id="SM01321"/>
    </source>
</evidence>
<sequence length="235" mass="27058">MPRLPRFDLAYVPQHVIQRGHDGNACFLAPADYRCYLMQLLHASRRWNCAVHAYVLMPNHVHLLVTPSRVSALASMMQAIGRNYVSYFNTMYRRSGTLWEGRYKSCLIGADYVLTCQRYIELNPVRTGLIGEPSSYPWSSYGCNALGAVDLVIVPHMEYAALGNYPEQRMRAYRQLFTVDIEPNVLLEIRSYIQQQRALGSPMFQTWVESTLGRYARVRPAHRPRREVDVIERGA</sequence>
<accession>A0ABW8IGU6</accession>
<dbReference type="InterPro" id="IPR036515">
    <property type="entry name" value="Transposase_17_sf"/>
</dbReference>
<dbReference type="PANTHER" id="PTHR34322">
    <property type="entry name" value="TRANSPOSASE, Y1_TNP DOMAIN-CONTAINING"/>
    <property type="match status" value="1"/>
</dbReference>
<reference evidence="2 3" key="1">
    <citation type="submission" date="2020-10" db="EMBL/GenBank/DDBJ databases">
        <title>Phylogeny of dyella-like bacteria.</title>
        <authorList>
            <person name="Fu J."/>
        </authorList>
    </citation>
    <scope>NUCLEOTIDE SEQUENCE [LARGE SCALE GENOMIC DNA]</scope>
    <source>
        <strain evidence="2 3">DHG40</strain>
    </source>
</reference>
<dbReference type="Proteomes" id="UP001620409">
    <property type="component" value="Unassembled WGS sequence"/>
</dbReference>
<dbReference type="Gene3D" id="3.30.70.1290">
    <property type="entry name" value="Transposase IS200-like"/>
    <property type="match status" value="1"/>
</dbReference>
<organism evidence="2 3">
    <name type="scientific">Dyella humi</name>
    <dbReference type="NCBI Taxonomy" id="1770547"/>
    <lineage>
        <taxon>Bacteria</taxon>
        <taxon>Pseudomonadati</taxon>
        <taxon>Pseudomonadota</taxon>
        <taxon>Gammaproteobacteria</taxon>
        <taxon>Lysobacterales</taxon>
        <taxon>Rhodanobacteraceae</taxon>
        <taxon>Dyella</taxon>
    </lineage>
</organism>
<proteinExistence type="predicted"/>
<protein>
    <submittedName>
        <fullName evidence="2">Transposase</fullName>
    </submittedName>
</protein>